<dbReference type="InterPro" id="IPR002347">
    <property type="entry name" value="SDR_fam"/>
</dbReference>
<dbReference type="InterPro" id="IPR020904">
    <property type="entry name" value="Sc_DH/Rdtase_CS"/>
</dbReference>
<evidence type="ECO:0000313" key="9">
    <source>
        <dbReference type="Proteomes" id="UP000621631"/>
    </source>
</evidence>
<accession>A0AAC9IYB2</accession>
<dbReference type="InterPro" id="IPR036291">
    <property type="entry name" value="NAD(P)-bd_dom_sf"/>
</dbReference>
<keyword evidence="4" id="KW-0521">NADP</keyword>
<dbReference type="Pfam" id="PF00106">
    <property type="entry name" value="adh_short"/>
    <property type="match status" value="1"/>
</dbReference>
<gene>
    <name evidence="6" type="ORF">BME96_04145</name>
    <name evidence="7" type="ORF">IC602_03640</name>
</gene>
<dbReference type="GO" id="GO:0005737">
    <property type="term" value="C:cytoplasm"/>
    <property type="evidence" value="ECO:0007669"/>
    <property type="project" value="UniProtKB-SubCell"/>
</dbReference>
<dbReference type="AlphaFoldDB" id="A0AAC9IYB2"/>
<name>A0AAC9IYB2_VIRHA</name>
<sequence>MKFAIVTGVSRGLGLSIAKLFMEQGVHVFGISRNKTDQLSRHAADNNVIFKHYSCDLADNSAINATISEVIAELNEQEVTGLYLVNNAGVIEPVDQAMNIRADDIINHIQINLTSSMLLMNAFLKKATMDDLLFIGATVSSGAAERPVDGWSAYCSSKAAVNMYTKTVALEQDERKTENKIIAFSPGIMDTDMQKQIRSSTKEEFAEIDKFKAYKENDLLRKTDTVAGVLVDIITDESSVINGKIYNVTDYV</sequence>
<organism evidence="6 8">
    <name type="scientific">Virgibacillus halodenitrificans</name>
    <name type="common">Bacillus halodenitrificans</name>
    <dbReference type="NCBI Taxonomy" id="1482"/>
    <lineage>
        <taxon>Bacteria</taxon>
        <taxon>Bacillati</taxon>
        <taxon>Bacillota</taxon>
        <taxon>Bacilli</taxon>
        <taxon>Bacillales</taxon>
        <taxon>Bacillaceae</taxon>
        <taxon>Virgibacillus</taxon>
    </lineage>
</organism>
<dbReference type="RefSeq" id="WP_071648386.1">
    <property type="nucleotide sequence ID" value="NZ_CP017962.1"/>
</dbReference>
<dbReference type="PANTHER" id="PTHR44085">
    <property type="entry name" value="SEPIAPTERIN REDUCTASE"/>
    <property type="match status" value="1"/>
</dbReference>
<evidence type="ECO:0000256" key="1">
    <source>
        <dbReference type="ARBA" id="ARBA00004496"/>
    </source>
</evidence>
<dbReference type="KEGG" id="vhl:BME96_04145"/>
<keyword evidence="5 7" id="KW-0560">Oxidoreductase</keyword>
<keyword evidence="3" id="KW-0963">Cytoplasm</keyword>
<dbReference type="Proteomes" id="UP000621631">
    <property type="component" value="Unassembled WGS sequence"/>
</dbReference>
<proteinExistence type="inferred from homology"/>
<reference evidence="7 9" key="2">
    <citation type="submission" date="2020-09" db="EMBL/GenBank/DDBJ databases">
        <title>Draft Genome Sequences of Oil-Oxidizing Bacteria Halomonas titanicae, Marinobacter lutaoensis, and Virgibacillus halodenitrificans Isolated from Highly Saline Environments.</title>
        <authorList>
            <person name="Grouzdev D.S."/>
            <person name="Sokolova D.S."/>
            <person name="Semenova E.M."/>
            <person name="Borzenkov I.A."/>
            <person name="Bidzhieva S.K."/>
            <person name="Poltaraus A.B."/>
            <person name="Nazina T.N."/>
        </authorList>
    </citation>
    <scope>NUCLEOTIDE SEQUENCE [LARGE SCALE GENOMIC DNA]</scope>
    <source>
        <strain evidence="7 9">VKM B-3472D</strain>
    </source>
</reference>
<comment type="subcellular location">
    <subcellularLocation>
        <location evidence="1">Cytoplasm</location>
    </subcellularLocation>
</comment>
<dbReference type="GO" id="GO:0006729">
    <property type="term" value="P:tetrahydrobiopterin biosynthetic process"/>
    <property type="evidence" value="ECO:0007669"/>
    <property type="project" value="TreeGrafter"/>
</dbReference>
<evidence type="ECO:0000313" key="6">
    <source>
        <dbReference type="EMBL" id="APC47404.1"/>
    </source>
</evidence>
<dbReference type="EC" id="1.1.1.320" evidence="7"/>
<dbReference type="GO" id="GO:0004757">
    <property type="term" value="F:sepiapterin reductase (NADP+) activity"/>
    <property type="evidence" value="ECO:0007669"/>
    <property type="project" value="TreeGrafter"/>
</dbReference>
<dbReference type="Gene3D" id="3.40.50.720">
    <property type="entry name" value="NAD(P)-binding Rossmann-like Domain"/>
    <property type="match status" value="1"/>
</dbReference>
<protein>
    <submittedName>
        <fullName evidence="7">(S)-benzoin forming benzil reductase</fullName>
        <ecNumber evidence="7">1.1.1.320</ecNumber>
    </submittedName>
    <submittedName>
        <fullName evidence="6">Short-chain dehydrogenase</fullName>
    </submittedName>
</protein>
<evidence type="ECO:0000256" key="3">
    <source>
        <dbReference type="ARBA" id="ARBA00022490"/>
    </source>
</evidence>
<dbReference type="GeneID" id="71513575"/>
<evidence type="ECO:0000256" key="4">
    <source>
        <dbReference type="ARBA" id="ARBA00022857"/>
    </source>
</evidence>
<dbReference type="PROSITE" id="PS00061">
    <property type="entry name" value="ADH_SHORT"/>
    <property type="match status" value="1"/>
</dbReference>
<evidence type="ECO:0000256" key="5">
    <source>
        <dbReference type="ARBA" id="ARBA00023002"/>
    </source>
</evidence>
<dbReference type="NCBIfam" id="NF005381">
    <property type="entry name" value="PRK06924.1"/>
    <property type="match status" value="1"/>
</dbReference>
<comment type="similarity">
    <text evidence="2">Belongs to the short-chain dehydrogenases/reductases (SDR) family.</text>
</comment>
<dbReference type="PRINTS" id="PR00081">
    <property type="entry name" value="GDHRDH"/>
</dbReference>
<dbReference type="Proteomes" id="UP000182945">
    <property type="component" value="Chromosome"/>
</dbReference>
<dbReference type="EMBL" id="JACWEZ010000002">
    <property type="protein sequence ID" value="MBD1221687.1"/>
    <property type="molecule type" value="Genomic_DNA"/>
</dbReference>
<dbReference type="EMBL" id="CP017962">
    <property type="protein sequence ID" value="APC47404.1"/>
    <property type="molecule type" value="Genomic_DNA"/>
</dbReference>
<dbReference type="InterPro" id="IPR051721">
    <property type="entry name" value="Biopterin_syn/organic_redct"/>
</dbReference>
<dbReference type="PANTHER" id="PTHR44085:SF2">
    <property type="entry name" value="SEPIAPTERIN REDUCTASE"/>
    <property type="match status" value="1"/>
</dbReference>
<evidence type="ECO:0000313" key="7">
    <source>
        <dbReference type="EMBL" id="MBD1221687.1"/>
    </source>
</evidence>
<evidence type="ECO:0000313" key="8">
    <source>
        <dbReference type="Proteomes" id="UP000182945"/>
    </source>
</evidence>
<keyword evidence="9" id="KW-1185">Reference proteome</keyword>
<reference evidence="6 8" key="1">
    <citation type="submission" date="2016-11" db="EMBL/GenBank/DDBJ databases">
        <title>Complete genome sequencing of Virgibacillus halodenitrificans PDB-F2.</title>
        <authorList>
            <person name="Sun Z."/>
            <person name="Zhou Y."/>
            <person name="Li H."/>
        </authorList>
    </citation>
    <scope>NUCLEOTIDE SEQUENCE [LARGE SCALE GENOMIC DNA]</scope>
    <source>
        <strain evidence="6 8">PDB-F2</strain>
    </source>
</reference>
<dbReference type="SUPFAM" id="SSF51735">
    <property type="entry name" value="NAD(P)-binding Rossmann-fold domains"/>
    <property type="match status" value="1"/>
</dbReference>
<evidence type="ECO:0000256" key="2">
    <source>
        <dbReference type="ARBA" id="ARBA00006484"/>
    </source>
</evidence>